<dbReference type="SFLD" id="SFLDG01129">
    <property type="entry name" value="C1.5:_HAD__Beta-PGM__Phosphata"/>
    <property type="match status" value="1"/>
</dbReference>
<dbReference type="InterPro" id="IPR036412">
    <property type="entry name" value="HAD-like_sf"/>
</dbReference>
<dbReference type="Pfam" id="PF13419">
    <property type="entry name" value="HAD_2"/>
    <property type="match status" value="1"/>
</dbReference>
<dbReference type="Proteomes" id="UP000824681">
    <property type="component" value="Chromosome"/>
</dbReference>
<dbReference type="EMBL" id="CP068985">
    <property type="protein sequence ID" value="QYC38292.1"/>
    <property type="molecule type" value="Genomic_DNA"/>
</dbReference>
<dbReference type="PANTHER" id="PTHR43481">
    <property type="entry name" value="FRUCTOSE-1-PHOSPHATE PHOSPHATASE"/>
    <property type="match status" value="1"/>
</dbReference>
<dbReference type="Gene3D" id="1.10.150.240">
    <property type="entry name" value="Putative phosphatase, domain 2"/>
    <property type="match status" value="1"/>
</dbReference>
<gene>
    <name evidence="1" type="primary">yqaB1</name>
    <name evidence="1" type="ORF">Nocox_03310</name>
</gene>
<evidence type="ECO:0000313" key="2">
    <source>
        <dbReference type="Proteomes" id="UP000824681"/>
    </source>
</evidence>
<proteinExistence type="predicted"/>
<dbReference type="GO" id="GO:0016787">
    <property type="term" value="F:hydrolase activity"/>
    <property type="evidence" value="ECO:0007669"/>
    <property type="project" value="UniProtKB-KW"/>
</dbReference>
<dbReference type="NCBIfam" id="TIGR01509">
    <property type="entry name" value="HAD-SF-IA-v3"/>
    <property type="match status" value="1"/>
</dbReference>
<sequence length="209" mass="23099">MHSRRKKAIIPVLSQLVPHDTDCLLFDWDGTLVDSQSANYRAMATALSQVGVELEESWFGARTGLSSAEMINALIRERSLTLPVTVQEIVTHRDELFLEEAHRVQAQPALLDIVNTWYGRLPMAVASGGSRSIILETMRHLPYASRFTTVVTREDVKRGKPAPDIFLLAAHRLGAVPERCTVYEDSDEGIVAAAAAGMTVIDVRPYTGR</sequence>
<dbReference type="InterPro" id="IPR023214">
    <property type="entry name" value="HAD_sf"/>
</dbReference>
<dbReference type="SFLD" id="SFLDS00003">
    <property type="entry name" value="Haloacid_Dehalogenase"/>
    <property type="match status" value="1"/>
</dbReference>
<organism evidence="1 2">
    <name type="scientific">Nonomuraea coxensis DSM 45129</name>
    <dbReference type="NCBI Taxonomy" id="1122611"/>
    <lineage>
        <taxon>Bacteria</taxon>
        <taxon>Bacillati</taxon>
        <taxon>Actinomycetota</taxon>
        <taxon>Actinomycetes</taxon>
        <taxon>Streptosporangiales</taxon>
        <taxon>Streptosporangiaceae</taxon>
        <taxon>Nonomuraea</taxon>
    </lineage>
</organism>
<dbReference type="InterPro" id="IPR041492">
    <property type="entry name" value="HAD_2"/>
</dbReference>
<keyword evidence="2" id="KW-1185">Reference proteome</keyword>
<dbReference type="InterPro" id="IPR023198">
    <property type="entry name" value="PGP-like_dom2"/>
</dbReference>
<dbReference type="InterPro" id="IPR006439">
    <property type="entry name" value="HAD-SF_hydro_IA"/>
</dbReference>
<evidence type="ECO:0000313" key="1">
    <source>
        <dbReference type="EMBL" id="QYC38292.1"/>
    </source>
</evidence>
<dbReference type="SUPFAM" id="SSF56784">
    <property type="entry name" value="HAD-like"/>
    <property type="match status" value="1"/>
</dbReference>
<name>A0ABX8TU60_9ACTN</name>
<keyword evidence="1" id="KW-0378">Hydrolase</keyword>
<dbReference type="EC" id="3.1.3.-" evidence="1"/>
<dbReference type="CDD" id="cd07505">
    <property type="entry name" value="HAD_BPGM-like"/>
    <property type="match status" value="1"/>
</dbReference>
<dbReference type="Gene3D" id="3.40.50.1000">
    <property type="entry name" value="HAD superfamily/HAD-like"/>
    <property type="match status" value="1"/>
</dbReference>
<dbReference type="PANTHER" id="PTHR43481:SF4">
    <property type="entry name" value="GLYCEROL-1-PHOSPHATE PHOSPHOHYDROLASE 1-RELATED"/>
    <property type="match status" value="1"/>
</dbReference>
<reference evidence="1 2" key="1">
    <citation type="journal article" date="2021" name="ACS Chem. Biol.">
        <title>Genomic-Led Discovery of a Novel Glycopeptide Antibiotic by Nonomuraea coxensis DSM 45129.</title>
        <authorList>
            <person name="Yushchuk O."/>
            <person name="Vior N.M."/>
            <person name="Andreo-Vidal A."/>
            <person name="Berini F."/>
            <person name="Ruckert C."/>
            <person name="Busche T."/>
            <person name="Binda E."/>
            <person name="Kalinowski J."/>
            <person name="Truman A.W."/>
            <person name="Marinelli F."/>
        </authorList>
    </citation>
    <scope>NUCLEOTIDE SEQUENCE [LARGE SCALE GENOMIC DNA]</scope>
    <source>
        <strain evidence="1 2">DSM 45129</strain>
    </source>
</reference>
<protein>
    <submittedName>
        <fullName evidence="1">Fructose-1-phosphate phosphatase YqaB</fullName>
        <ecNumber evidence="1">3.1.3.-</ecNumber>
    </submittedName>
</protein>
<dbReference type="InterPro" id="IPR051806">
    <property type="entry name" value="HAD-like_SPP"/>
</dbReference>
<accession>A0ABX8TU60</accession>